<organism evidence="2 3">
    <name type="scientific">Puccinia graminis f. sp. tritici</name>
    <dbReference type="NCBI Taxonomy" id="56615"/>
    <lineage>
        <taxon>Eukaryota</taxon>
        <taxon>Fungi</taxon>
        <taxon>Dikarya</taxon>
        <taxon>Basidiomycota</taxon>
        <taxon>Pucciniomycotina</taxon>
        <taxon>Pucciniomycetes</taxon>
        <taxon>Pucciniales</taxon>
        <taxon>Pucciniaceae</taxon>
        <taxon>Puccinia</taxon>
    </lineage>
</organism>
<proteinExistence type="predicted"/>
<feature type="region of interest" description="Disordered" evidence="1">
    <location>
        <begin position="63"/>
        <end position="87"/>
    </location>
</feature>
<comment type="caution">
    <text evidence="2">The sequence shown here is derived from an EMBL/GenBank/DDBJ whole genome shotgun (WGS) entry which is preliminary data.</text>
</comment>
<dbReference type="EMBL" id="VSWC01000170">
    <property type="protein sequence ID" value="KAA1071518.1"/>
    <property type="molecule type" value="Genomic_DNA"/>
</dbReference>
<sequence>MELGDWEWVIGCGSAAIRTPVLVMIRSSQQHSLLDLRRRSGSVFEAQQHAPEQRQCSLWSSSFRPGKLSGAQSSGPLRDSADANKHA</sequence>
<gene>
    <name evidence="2" type="ORF">PGT21_010343</name>
</gene>
<keyword evidence="3" id="KW-1185">Reference proteome</keyword>
<evidence type="ECO:0000313" key="3">
    <source>
        <dbReference type="Proteomes" id="UP000324748"/>
    </source>
</evidence>
<evidence type="ECO:0000256" key="1">
    <source>
        <dbReference type="SAM" id="MobiDB-lite"/>
    </source>
</evidence>
<dbReference type="AlphaFoldDB" id="A0A5B0M660"/>
<accession>A0A5B0M660</accession>
<reference evidence="2 3" key="1">
    <citation type="submission" date="2019-05" db="EMBL/GenBank/DDBJ databases">
        <title>Emergence of the Ug99 lineage of the wheat stem rust pathogen through somatic hybridization.</title>
        <authorList>
            <person name="Li F."/>
            <person name="Upadhyaya N.M."/>
            <person name="Sperschneider J."/>
            <person name="Matny O."/>
            <person name="Nguyen-Phuc H."/>
            <person name="Mago R."/>
            <person name="Raley C."/>
            <person name="Miller M.E."/>
            <person name="Silverstein K.A.T."/>
            <person name="Henningsen E."/>
            <person name="Hirsch C.D."/>
            <person name="Visser B."/>
            <person name="Pretorius Z.A."/>
            <person name="Steffenson B.J."/>
            <person name="Schwessinger B."/>
            <person name="Dodds P.N."/>
            <person name="Figueroa M."/>
        </authorList>
    </citation>
    <scope>NUCLEOTIDE SEQUENCE [LARGE SCALE GENOMIC DNA]</scope>
    <source>
        <strain evidence="2">21-0</strain>
    </source>
</reference>
<dbReference type="Proteomes" id="UP000324748">
    <property type="component" value="Unassembled WGS sequence"/>
</dbReference>
<name>A0A5B0M660_PUCGR</name>
<evidence type="ECO:0000313" key="2">
    <source>
        <dbReference type="EMBL" id="KAA1071518.1"/>
    </source>
</evidence>
<protein>
    <submittedName>
        <fullName evidence="2">Uncharacterized protein</fullName>
    </submittedName>
</protein>